<keyword evidence="5" id="KW-1185">Reference proteome</keyword>
<dbReference type="PANTHER" id="PTHR13068">
    <property type="entry name" value="CGI-12 PROTEIN-RELATED"/>
    <property type="match status" value="1"/>
</dbReference>
<sequence>MLIRKISKRACSRMTSQLNTLFLLPSVNKKNYTFLHSSPIHSFFRIQCLSSLHSSSKNPKLYVTESEARSPICLSIDRGIRASKTEAQAALFDYLHCTRGFGFLDAEHISKNSPQFLQDLISKIESEQDVSRALSKFFRYNPINEFEPFFESLGLIPSEFATLLPRGLIFLNDDQVLLDNYHTLCDYGIPRSKIGNMYKEANEIFKYEAGILDKKLRAYEQLGLSRSTIIKLVSCNPLLLVGDVNSAFVRVLDKLKEMGFDYEWIGGYLSLKMTYNWNRILDTLGFLNEVGYSDAQAGNLFRTDTALFFEGSGKNVYVLVGALLKLGLRMNEVRAMFLEYPEILSPKFTKTFWKAIDFLFEIGMEPKYIANTLSSNMKYFGSYHLKGTKTILKNFNNDRCSLCETIEKDPSTFFNLAFKSNTSNAEHFAARNPNNFLEKTEFLTRIGYVENSDEMVKALKKFRGRGDQLQERFDCLVQAGLDFNVVSCMVKRAPTVLNQSKDILEKKLDCLKNYLGYPVDSIATFPSYLCYDMDRISVRFSMYAWLRDKGAAKATIAVSTVLACSDERFVKYFVNIHPEGPVMWANLKKSLPSS</sequence>
<dbReference type="FunFam" id="1.25.70.10:FF:000019">
    <property type="entry name" value="mTERF family protein"/>
    <property type="match status" value="1"/>
</dbReference>
<dbReference type="PANTHER" id="PTHR13068:SF103">
    <property type="entry name" value="MITOCHONDRIAL TRANSCRIPTION TERMINATION FACTOR FAMILY PROTEIN"/>
    <property type="match status" value="1"/>
</dbReference>
<evidence type="ECO:0000256" key="1">
    <source>
        <dbReference type="ARBA" id="ARBA00007692"/>
    </source>
</evidence>
<keyword evidence="3" id="KW-0809">Transit peptide</keyword>
<evidence type="ECO:0000313" key="5">
    <source>
        <dbReference type="Proteomes" id="UP001634393"/>
    </source>
</evidence>
<keyword evidence="2" id="KW-0805">Transcription regulation</keyword>
<reference evidence="4 5" key="1">
    <citation type="submission" date="2024-12" db="EMBL/GenBank/DDBJ databases">
        <title>The unique morphological basis and parallel evolutionary history of personate flowers in Penstemon.</title>
        <authorList>
            <person name="Depatie T.H."/>
            <person name="Wessinger C.A."/>
        </authorList>
    </citation>
    <scope>NUCLEOTIDE SEQUENCE [LARGE SCALE GENOMIC DNA]</scope>
    <source>
        <strain evidence="4">WTNN_2</strain>
        <tissue evidence="4">Leaf</tissue>
    </source>
</reference>
<name>A0ABD3UPW4_9LAMI</name>
<keyword evidence="2" id="KW-0804">Transcription</keyword>
<dbReference type="AlphaFoldDB" id="A0ABD3UPW4"/>
<dbReference type="Proteomes" id="UP001634393">
    <property type="component" value="Unassembled WGS sequence"/>
</dbReference>
<comment type="caution">
    <text evidence="4">The sequence shown here is derived from an EMBL/GenBank/DDBJ whole genome shotgun (WGS) entry which is preliminary data.</text>
</comment>
<dbReference type="GO" id="GO:0006353">
    <property type="term" value="P:DNA-templated transcription termination"/>
    <property type="evidence" value="ECO:0007669"/>
    <property type="project" value="UniProtKB-KW"/>
</dbReference>
<dbReference type="Gene3D" id="1.25.70.10">
    <property type="entry name" value="Transcription termination factor 3, mitochondrial"/>
    <property type="match status" value="2"/>
</dbReference>
<dbReference type="InterPro" id="IPR038538">
    <property type="entry name" value="MTERF_sf"/>
</dbReference>
<comment type="similarity">
    <text evidence="1">Belongs to the mTERF family.</text>
</comment>
<accession>A0ABD3UPW4</accession>
<keyword evidence="2" id="KW-0806">Transcription termination</keyword>
<evidence type="ECO:0000256" key="3">
    <source>
        <dbReference type="ARBA" id="ARBA00022946"/>
    </source>
</evidence>
<evidence type="ECO:0000256" key="2">
    <source>
        <dbReference type="ARBA" id="ARBA00022472"/>
    </source>
</evidence>
<protein>
    <submittedName>
        <fullName evidence="4">Uncharacterized protein</fullName>
    </submittedName>
</protein>
<dbReference type="SMART" id="SM00733">
    <property type="entry name" value="Mterf"/>
    <property type="match status" value="5"/>
</dbReference>
<evidence type="ECO:0000313" key="4">
    <source>
        <dbReference type="EMBL" id="KAL3851571.1"/>
    </source>
</evidence>
<dbReference type="EMBL" id="JBJXBP010000001">
    <property type="protein sequence ID" value="KAL3851571.1"/>
    <property type="molecule type" value="Genomic_DNA"/>
</dbReference>
<dbReference type="InterPro" id="IPR003690">
    <property type="entry name" value="MTERF"/>
</dbReference>
<dbReference type="Pfam" id="PF02536">
    <property type="entry name" value="mTERF"/>
    <property type="match status" value="2"/>
</dbReference>
<organism evidence="4 5">
    <name type="scientific">Penstemon smallii</name>
    <dbReference type="NCBI Taxonomy" id="265156"/>
    <lineage>
        <taxon>Eukaryota</taxon>
        <taxon>Viridiplantae</taxon>
        <taxon>Streptophyta</taxon>
        <taxon>Embryophyta</taxon>
        <taxon>Tracheophyta</taxon>
        <taxon>Spermatophyta</taxon>
        <taxon>Magnoliopsida</taxon>
        <taxon>eudicotyledons</taxon>
        <taxon>Gunneridae</taxon>
        <taxon>Pentapetalae</taxon>
        <taxon>asterids</taxon>
        <taxon>lamiids</taxon>
        <taxon>Lamiales</taxon>
        <taxon>Plantaginaceae</taxon>
        <taxon>Cheloneae</taxon>
        <taxon>Penstemon</taxon>
    </lineage>
</organism>
<gene>
    <name evidence="4" type="ORF">ACJIZ3_013453</name>
</gene>
<proteinExistence type="inferred from homology"/>